<dbReference type="PANTHER" id="PTHR47926">
    <property type="entry name" value="PENTATRICOPEPTIDE REPEAT-CONTAINING PROTEIN"/>
    <property type="match status" value="1"/>
</dbReference>
<gene>
    <name evidence="3" type="ORF">Ahy_B08g092948</name>
</gene>
<dbReference type="InterPro" id="IPR002885">
    <property type="entry name" value="PPR_rpt"/>
</dbReference>
<dbReference type="Pfam" id="PF01535">
    <property type="entry name" value="PPR"/>
    <property type="match status" value="2"/>
</dbReference>
<dbReference type="NCBIfam" id="TIGR00756">
    <property type="entry name" value="PPR"/>
    <property type="match status" value="3"/>
</dbReference>
<dbReference type="Pfam" id="PF13041">
    <property type="entry name" value="PPR_2"/>
    <property type="match status" value="1"/>
</dbReference>
<evidence type="ECO:0008006" key="5">
    <source>
        <dbReference type="Google" id="ProtNLM"/>
    </source>
</evidence>
<dbReference type="InterPro" id="IPR046960">
    <property type="entry name" value="PPR_At4g14850-like_plant"/>
</dbReference>
<organism evidence="3 4">
    <name type="scientific">Arachis hypogaea</name>
    <name type="common">Peanut</name>
    <dbReference type="NCBI Taxonomy" id="3818"/>
    <lineage>
        <taxon>Eukaryota</taxon>
        <taxon>Viridiplantae</taxon>
        <taxon>Streptophyta</taxon>
        <taxon>Embryophyta</taxon>
        <taxon>Tracheophyta</taxon>
        <taxon>Spermatophyta</taxon>
        <taxon>Magnoliopsida</taxon>
        <taxon>eudicotyledons</taxon>
        <taxon>Gunneridae</taxon>
        <taxon>Pentapetalae</taxon>
        <taxon>rosids</taxon>
        <taxon>fabids</taxon>
        <taxon>Fabales</taxon>
        <taxon>Fabaceae</taxon>
        <taxon>Papilionoideae</taxon>
        <taxon>50 kb inversion clade</taxon>
        <taxon>dalbergioids sensu lato</taxon>
        <taxon>Dalbergieae</taxon>
        <taxon>Pterocarpus clade</taxon>
        <taxon>Arachis</taxon>
    </lineage>
</organism>
<reference evidence="3 4" key="1">
    <citation type="submission" date="2019-01" db="EMBL/GenBank/DDBJ databases">
        <title>Sequencing of cultivated peanut Arachis hypogaea provides insights into genome evolution and oil improvement.</title>
        <authorList>
            <person name="Chen X."/>
        </authorList>
    </citation>
    <scope>NUCLEOTIDE SEQUENCE [LARGE SCALE GENOMIC DNA]</scope>
    <source>
        <strain evidence="4">cv. Fuhuasheng</strain>
        <tissue evidence="3">Leaves</tissue>
    </source>
</reference>
<dbReference type="Proteomes" id="UP000289738">
    <property type="component" value="Chromosome B08"/>
</dbReference>
<dbReference type="GO" id="GO:0099402">
    <property type="term" value="P:plant organ development"/>
    <property type="evidence" value="ECO:0007669"/>
    <property type="project" value="UniProtKB-ARBA"/>
</dbReference>
<dbReference type="FunFam" id="1.25.40.10:FF:000158">
    <property type="entry name" value="pentatricopeptide repeat-containing protein At2g33680"/>
    <property type="match status" value="1"/>
</dbReference>
<dbReference type="Gene3D" id="1.25.40.10">
    <property type="entry name" value="Tetratricopeptide repeat domain"/>
    <property type="match status" value="2"/>
</dbReference>
<name>A0A444Y4Z3_ARAHY</name>
<feature type="repeat" description="PPR" evidence="2">
    <location>
        <begin position="29"/>
        <end position="59"/>
    </location>
</feature>
<proteinExistence type="predicted"/>
<protein>
    <recommendedName>
        <fullName evidence="5">Pentatricopeptide repeat-containing protein</fullName>
    </recommendedName>
</protein>
<dbReference type="GO" id="GO:0009451">
    <property type="term" value="P:RNA modification"/>
    <property type="evidence" value="ECO:0007669"/>
    <property type="project" value="InterPro"/>
</dbReference>
<keyword evidence="1" id="KW-0677">Repeat</keyword>
<evidence type="ECO:0000313" key="4">
    <source>
        <dbReference type="Proteomes" id="UP000289738"/>
    </source>
</evidence>
<evidence type="ECO:0000256" key="2">
    <source>
        <dbReference type="PROSITE-ProRule" id="PRU00708"/>
    </source>
</evidence>
<dbReference type="STRING" id="3818.A0A444Y4Z3"/>
<dbReference type="PROSITE" id="PS51375">
    <property type="entry name" value="PPR"/>
    <property type="match status" value="2"/>
</dbReference>
<evidence type="ECO:0000256" key="1">
    <source>
        <dbReference type="ARBA" id="ARBA00022737"/>
    </source>
</evidence>
<evidence type="ECO:0000313" key="3">
    <source>
        <dbReference type="EMBL" id="RYQ96987.1"/>
    </source>
</evidence>
<feature type="repeat" description="PPR" evidence="2">
    <location>
        <begin position="60"/>
        <end position="94"/>
    </location>
</feature>
<dbReference type="EMBL" id="SDMP01000018">
    <property type="protein sequence ID" value="RYQ96987.1"/>
    <property type="molecule type" value="Genomic_DNA"/>
</dbReference>
<dbReference type="GO" id="GO:0003723">
    <property type="term" value="F:RNA binding"/>
    <property type="evidence" value="ECO:0007669"/>
    <property type="project" value="InterPro"/>
</dbReference>
<dbReference type="Pfam" id="PF13812">
    <property type="entry name" value="PPR_3"/>
    <property type="match status" value="1"/>
</dbReference>
<dbReference type="AlphaFoldDB" id="A0A444Y4Z3"/>
<sequence length="301" mass="33792">MIFGYVKLGNHDKYIQLFNKMKLLGLKHDQVTASIVINAYFQCGHVDDARRMFSEIPRNDEICWTKIIVGYVQNGREEDALMLFGDMLHRDVRPDSYTISSVVSSCAILASLCHAQVVDGKVIVIGVDHSMLVSSALVDMYCKCGVTLDAWRILGTMSIRNVITWNSMIHVNPHEVLALYERMLQKNVKPNSISFVGILSACISADMVAKGREYFNSISEHGMTPTLDHYACMVTLIGRSSGVDKAMDLIKCITHEPDYLIWSTLFSICGKKELTANHLFKLDLHNARPYIMLSNLYATCG</sequence>
<comment type="caution">
    <text evidence="3">The sequence shown here is derived from an EMBL/GenBank/DDBJ whole genome shotgun (WGS) entry which is preliminary data.</text>
</comment>
<accession>A0A444Y4Z3</accession>
<keyword evidence="4" id="KW-1185">Reference proteome</keyword>
<dbReference type="InterPro" id="IPR011990">
    <property type="entry name" value="TPR-like_helical_dom_sf"/>
</dbReference>